<accession>R8B073</accession>
<dbReference type="HOGENOM" id="CLU_1473537_0_0_6"/>
<evidence type="ECO:0000313" key="4">
    <source>
        <dbReference type="Proteomes" id="UP000016540"/>
    </source>
</evidence>
<dbReference type="eggNOG" id="ENOG502ZMRN">
    <property type="taxonomic scope" value="Bacteria"/>
</dbReference>
<dbReference type="Gene3D" id="2.10.10.20">
    <property type="entry name" value="Carbohydrate-binding module superfamily 5/12"/>
    <property type="match status" value="1"/>
</dbReference>
<gene>
    <name evidence="3" type="ORF">MARLIPOL_10191</name>
</gene>
<feature type="region of interest" description="Disordered" evidence="1">
    <location>
        <begin position="154"/>
        <end position="180"/>
    </location>
</feature>
<dbReference type="SUPFAM" id="SSF51055">
    <property type="entry name" value="Carbohydrate binding domain"/>
    <property type="match status" value="1"/>
</dbReference>
<dbReference type="GO" id="GO:0005975">
    <property type="term" value="P:carbohydrate metabolic process"/>
    <property type="evidence" value="ECO:0007669"/>
    <property type="project" value="InterPro"/>
</dbReference>
<name>R8B073_9GAMM</name>
<dbReference type="STRING" id="1318628.MARLIPOL_10191"/>
<dbReference type="GO" id="GO:0030246">
    <property type="term" value="F:carbohydrate binding"/>
    <property type="evidence" value="ECO:0007669"/>
    <property type="project" value="InterPro"/>
</dbReference>
<dbReference type="GO" id="GO:0005576">
    <property type="term" value="C:extracellular region"/>
    <property type="evidence" value="ECO:0007669"/>
    <property type="project" value="InterPro"/>
</dbReference>
<proteinExistence type="predicted"/>
<dbReference type="GO" id="GO:0004553">
    <property type="term" value="F:hydrolase activity, hydrolyzing O-glycosyl compounds"/>
    <property type="evidence" value="ECO:0007669"/>
    <property type="project" value="InterPro"/>
</dbReference>
<keyword evidence="4" id="KW-1185">Reference proteome</keyword>
<feature type="signal peptide" evidence="2">
    <location>
        <begin position="1"/>
        <end position="26"/>
    </location>
</feature>
<dbReference type="InterPro" id="IPR036573">
    <property type="entry name" value="CBM_sf_5/12"/>
</dbReference>
<protein>
    <submittedName>
        <fullName evidence="3">Uncharacterized protein</fullName>
    </submittedName>
</protein>
<keyword evidence="2" id="KW-0732">Signal</keyword>
<evidence type="ECO:0000313" key="3">
    <source>
        <dbReference type="EMBL" id="EON91986.1"/>
    </source>
</evidence>
<feature type="chain" id="PRO_5004452257" evidence="2">
    <location>
        <begin position="27"/>
        <end position="180"/>
    </location>
</feature>
<dbReference type="EMBL" id="ASAD01000011">
    <property type="protein sequence ID" value="EON91986.1"/>
    <property type="molecule type" value="Genomic_DNA"/>
</dbReference>
<dbReference type="Proteomes" id="UP000016540">
    <property type="component" value="Unassembled WGS sequence"/>
</dbReference>
<feature type="region of interest" description="Disordered" evidence="1">
    <location>
        <begin position="77"/>
        <end position="127"/>
    </location>
</feature>
<organism evidence="3 4">
    <name type="scientific">Marinobacter lipolyticus SM19</name>
    <dbReference type="NCBI Taxonomy" id="1318628"/>
    <lineage>
        <taxon>Bacteria</taxon>
        <taxon>Pseudomonadati</taxon>
        <taxon>Pseudomonadota</taxon>
        <taxon>Gammaproteobacteria</taxon>
        <taxon>Pseudomonadales</taxon>
        <taxon>Marinobacteraceae</taxon>
        <taxon>Marinobacter</taxon>
    </lineage>
</organism>
<dbReference type="AlphaFoldDB" id="R8B073"/>
<sequence>MTNRWLTGLVLATLLASPMAVMSALATPACSESENGWVPTRYYARGAVTFYRGDWYRSQERHEGREPGQGAFAWQRLEAPPACTADQDESAPRPDATTPPDQQSQKTPRIEDKQPQTSGTAKVNCPEPPTWSFAGSYNVGDQVLHEGQVYRAIRQSNGTLPGSGHPPHWQLSPQPCRNMP</sequence>
<evidence type="ECO:0000256" key="2">
    <source>
        <dbReference type="SAM" id="SignalP"/>
    </source>
</evidence>
<reference evidence="3 4" key="1">
    <citation type="journal article" date="2013" name="Genome Announc.">
        <title>Draft Genome Sequence of the Moderately Halophilic Bacterium Marinobacter lipolyticus Strain SM19.</title>
        <authorList>
            <person name="Papke R.T."/>
            <person name="de la Haba R.R."/>
            <person name="Infante-Dominguez C."/>
            <person name="Perez D."/>
            <person name="Sanchez-Porro C."/>
            <person name="Lapierre P."/>
            <person name="Ventosa A."/>
        </authorList>
    </citation>
    <scope>NUCLEOTIDE SEQUENCE [LARGE SCALE GENOMIC DNA]</scope>
    <source>
        <strain evidence="3 4">SM19</strain>
    </source>
</reference>
<dbReference type="OrthoDB" id="6367814at2"/>
<feature type="compositionally biased region" description="Polar residues" evidence="1">
    <location>
        <begin position="171"/>
        <end position="180"/>
    </location>
</feature>
<comment type="caution">
    <text evidence="3">The sequence shown here is derived from an EMBL/GenBank/DDBJ whole genome shotgun (WGS) entry which is preliminary data.</text>
</comment>
<dbReference type="PATRIC" id="fig|1318628.3.peg.2033"/>
<evidence type="ECO:0000256" key="1">
    <source>
        <dbReference type="SAM" id="MobiDB-lite"/>
    </source>
</evidence>
<dbReference type="RefSeq" id="WP_012138057.1">
    <property type="nucleotide sequence ID" value="NZ_KE007325.1"/>
</dbReference>